<organism evidence="2 3">
    <name type="scientific">Lysobacter antibioticus</name>
    <dbReference type="NCBI Taxonomy" id="84531"/>
    <lineage>
        <taxon>Bacteria</taxon>
        <taxon>Pseudomonadati</taxon>
        <taxon>Pseudomonadota</taxon>
        <taxon>Gammaproteobacteria</taxon>
        <taxon>Lysobacterales</taxon>
        <taxon>Lysobacteraceae</taxon>
        <taxon>Lysobacter</taxon>
    </lineage>
</organism>
<name>A0A0S2F8N6_LYSAN</name>
<evidence type="ECO:0008006" key="4">
    <source>
        <dbReference type="Google" id="ProtNLM"/>
    </source>
</evidence>
<protein>
    <recommendedName>
        <fullName evidence="4">Transmembrane protein</fullName>
    </recommendedName>
</protein>
<dbReference type="STRING" id="84531.LA76x_1727"/>
<gene>
    <name evidence="2" type="ORF">LA76x_1727</name>
</gene>
<dbReference type="PATRIC" id="fig|84531.8.peg.1757"/>
<keyword evidence="1" id="KW-0472">Membrane</keyword>
<sequence length="192" mass="21715">MNWFHRPERRPPRLLTHYGGALYLLWMLLGIASLFLFWTPFNAGFDEAMRWLWLPWAIIVAGFMARYWQWLLGSGRPRWKGPVLAIGTCGVLILMSGPYVLLANAVGAKGWATYRGAAIHKFVSGTRGGGSPVVVFRDSAGRGDISVQASRRRYEMLRMGETVECRFRTGSLGIPFRWRYRDKGPACEALGM</sequence>
<dbReference type="RefSeq" id="WP_057917358.1">
    <property type="nucleotide sequence ID" value="NZ_CP011129.1"/>
</dbReference>
<feature type="transmembrane region" description="Helical" evidence="1">
    <location>
        <begin position="53"/>
        <end position="71"/>
    </location>
</feature>
<feature type="transmembrane region" description="Helical" evidence="1">
    <location>
        <begin position="21"/>
        <end position="41"/>
    </location>
</feature>
<dbReference type="EMBL" id="CP011129">
    <property type="protein sequence ID" value="ALN79883.1"/>
    <property type="molecule type" value="Genomic_DNA"/>
</dbReference>
<evidence type="ECO:0000313" key="3">
    <source>
        <dbReference type="Proteomes" id="UP000060787"/>
    </source>
</evidence>
<evidence type="ECO:0000313" key="2">
    <source>
        <dbReference type="EMBL" id="ALN79883.1"/>
    </source>
</evidence>
<keyword evidence="3" id="KW-1185">Reference proteome</keyword>
<keyword evidence="1" id="KW-1133">Transmembrane helix</keyword>
<dbReference type="Proteomes" id="UP000060787">
    <property type="component" value="Chromosome"/>
</dbReference>
<feature type="transmembrane region" description="Helical" evidence="1">
    <location>
        <begin position="83"/>
        <end position="102"/>
    </location>
</feature>
<keyword evidence="1" id="KW-0812">Transmembrane</keyword>
<reference evidence="2 3" key="1">
    <citation type="journal article" date="2015" name="BMC Genomics">
        <title>Comparative genomics and metabolic profiling of the genus Lysobacter.</title>
        <authorList>
            <person name="de Bruijn I."/>
            <person name="Cheng X."/>
            <person name="de Jager V."/>
            <person name="Exposito R.G."/>
            <person name="Watrous J."/>
            <person name="Patel N."/>
            <person name="Postma J."/>
            <person name="Dorrestein P.C."/>
            <person name="Kobayashi D."/>
            <person name="Raaijmakers J.M."/>
        </authorList>
    </citation>
    <scope>NUCLEOTIDE SEQUENCE [LARGE SCALE GENOMIC DNA]</scope>
    <source>
        <strain evidence="2 3">76</strain>
    </source>
</reference>
<accession>A0A0S2F8N6</accession>
<proteinExistence type="predicted"/>
<dbReference type="KEGG" id="lab:LA76x_1727"/>
<dbReference type="AlphaFoldDB" id="A0A0S2F8N6"/>
<evidence type="ECO:0000256" key="1">
    <source>
        <dbReference type="SAM" id="Phobius"/>
    </source>
</evidence>